<dbReference type="RefSeq" id="WP_103704517.1">
    <property type="nucleotide sequence ID" value="NZ_PQGA01000005.1"/>
</dbReference>
<organism evidence="1 2">
    <name type="scientific">Paraburkholderia eburnea</name>
    <dbReference type="NCBI Taxonomy" id="1189126"/>
    <lineage>
        <taxon>Bacteria</taxon>
        <taxon>Pseudomonadati</taxon>
        <taxon>Pseudomonadota</taxon>
        <taxon>Betaproteobacteria</taxon>
        <taxon>Burkholderiales</taxon>
        <taxon>Burkholderiaceae</taxon>
        <taxon>Paraburkholderia</taxon>
    </lineage>
</organism>
<name>A0A2S4MBK7_9BURK</name>
<gene>
    <name evidence="1" type="ORF">B0G62_10594</name>
</gene>
<evidence type="ECO:0000313" key="2">
    <source>
        <dbReference type="Proteomes" id="UP000237381"/>
    </source>
</evidence>
<accession>A0A2S4MBK7</accession>
<dbReference type="EMBL" id="PQGA01000005">
    <property type="protein sequence ID" value="POR52126.1"/>
    <property type="molecule type" value="Genomic_DNA"/>
</dbReference>
<dbReference type="Proteomes" id="UP000237381">
    <property type="component" value="Unassembled WGS sequence"/>
</dbReference>
<comment type="caution">
    <text evidence="1">The sequence shown here is derived from an EMBL/GenBank/DDBJ whole genome shotgun (WGS) entry which is preliminary data.</text>
</comment>
<keyword evidence="2" id="KW-1185">Reference proteome</keyword>
<dbReference type="AlphaFoldDB" id="A0A2S4MBK7"/>
<reference evidence="1 2" key="1">
    <citation type="submission" date="2018-01" db="EMBL/GenBank/DDBJ databases">
        <title>Genomic Encyclopedia of Type Strains, Phase III (KMG-III): the genomes of soil and plant-associated and newly described type strains.</title>
        <authorList>
            <person name="Whitman W."/>
        </authorList>
    </citation>
    <scope>NUCLEOTIDE SEQUENCE [LARGE SCALE GENOMIC DNA]</scope>
    <source>
        <strain evidence="1 2">JCM 18070</strain>
    </source>
</reference>
<dbReference type="OrthoDB" id="7216893at2"/>
<evidence type="ECO:0000313" key="1">
    <source>
        <dbReference type="EMBL" id="POR52126.1"/>
    </source>
</evidence>
<sequence>MQVAFLDSHVALLLAADNCAAQIGLSLAWTADAWAEIDLVWNDDQHNPAVDRFRDFVLTRFATAVQK</sequence>
<proteinExistence type="predicted"/>
<protein>
    <submittedName>
        <fullName evidence="1">Uncharacterized protein</fullName>
    </submittedName>
</protein>